<dbReference type="InterPro" id="IPR009057">
    <property type="entry name" value="Homeodomain-like_sf"/>
</dbReference>
<protein>
    <submittedName>
        <fullName evidence="5">AraC family transcriptional regulator</fullName>
    </submittedName>
</protein>
<dbReference type="Gene3D" id="1.10.10.60">
    <property type="entry name" value="Homeodomain-like"/>
    <property type="match status" value="1"/>
</dbReference>
<dbReference type="SMART" id="SM00342">
    <property type="entry name" value="HTH_ARAC"/>
    <property type="match status" value="1"/>
</dbReference>
<dbReference type="GO" id="GO:0043565">
    <property type="term" value="F:sequence-specific DNA binding"/>
    <property type="evidence" value="ECO:0007669"/>
    <property type="project" value="InterPro"/>
</dbReference>
<keyword evidence="2" id="KW-0238">DNA-binding</keyword>
<accession>A0A3B0CAT4</accession>
<dbReference type="PANTHER" id="PTHR43280:SF32">
    <property type="entry name" value="TRANSCRIPTIONAL REGULATORY PROTEIN"/>
    <property type="match status" value="1"/>
</dbReference>
<name>A0A3B0CAT4_9FLAO</name>
<dbReference type="GO" id="GO:0003700">
    <property type="term" value="F:DNA-binding transcription factor activity"/>
    <property type="evidence" value="ECO:0007669"/>
    <property type="project" value="InterPro"/>
</dbReference>
<evidence type="ECO:0000313" key="6">
    <source>
        <dbReference type="Proteomes" id="UP000276603"/>
    </source>
</evidence>
<reference evidence="5 6" key="1">
    <citation type="submission" date="2018-10" db="EMBL/GenBank/DDBJ databases">
        <title>Ulvibacterium marinum gen. nov., sp. nov., a novel marine bacterium of the family Flavobacteriaceae, isolated from a culture of the green alga Ulva prolifera.</title>
        <authorList>
            <person name="Zhang Z."/>
        </authorList>
    </citation>
    <scope>NUCLEOTIDE SEQUENCE [LARGE SCALE GENOMIC DNA]</scope>
    <source>
        <strain evidence="5 6">CCMM003</strain>
    </source>
</reference>
<keyword evidence="1" id="KW-0805">Transcription regulation</keyword>
<organism evidence="5 6">
    <name type="scientific">Ulvibacterium marinum</name>
    <dbReference type="NCBI Taxonomy" id="2419782"/>
    <lineage>
        <taxon>Bacteria</taxon>
        <taxon>Pseudomonadati</taxon>
        <taxon>Bacteroidota</taxon>
        <taxon>Flavobacteriia</taxon>
        <taxon>Flavobacteriales</taxon>
        <taxon>Flavobacteriaceae</taxon>
        <taxon>Ulvibacterium</taxon>
    </lineage>
</organism>
<dbReference type="SUPFAM" id="SSF46689">
    <property type="entry name" value="Homeodomain-like"/>
    <property type="match status" value="1"/>
</dbReference>
<dbReference type="PRINTS" id="PR00032">
    <property type="entry name" value="HTHARAC"/>
</dbReference>
<evidence type="ECO:0000259" key="4">
    <source>
        <dbReference type="PROSITE" id="PS01124"/>
    </source>
</evidence>
<evidence type="ECO:0000256" key="3">
    <source>
        <dbReference type="ARBA" id="ARBA00023163"/>
    </source>
</evidence>
<dbReference type="PROSITE" id="PS01124">
    <property type="entry name" value="HTH_ARAC_FAMILY_2"/>
    <property type="match status" value="1"/>
</dbReference>
<dbReference type="OrthoDB" id="646090at2"/>
<evidence type="ECO:0000256" key="1">
    <source>
        <dbReference type="ARBA" id="ARBA00023015"/>
    </source>
</evidence>
<gene>
    <name evidence="5" type="ORF">D7Z94_17090</name>
</gene>
<evidence type="ECO:0000313" key="5">
    <source>
        <dbReference type="EMBL" id="RKN79966.1"/>
    </source>
</evidence>
<dbReference type="EMBL" id="RBCJ01000003">
    <property type="protein sequence ID" value="RKN79966.1"/>
    <property type="molecule type" value="Genomic_DNA"/>
</dbReference>
<sequence length="304" mass="35772">MGEVRSYNKISDLLKSEDLGNQVHQDSDFTINRLEDIHPRPTKSPTFRANYYSFVLVQKGSTDYSIDNRKFSTKGRTLYFTNPGHLKSFHIREVSHGFIITVSENFLKEFIHRDVFDEFSFLLTEIVPPCYLDEHRFGELYALAEQIIIEEQKNTVLKHKIVSSFFLVFLLKVKEYLLKDRGFKMEYDRDSEIVNRFKKDLEKYFRKLLNDSKGQKEIPQVQYFSAQQQLNPSYFSTVVKTKTGRTANNWIHEKMLSEAKAMLTQSTNPIKEIAYSLGFQEATHFSKFFKKYVGKSPVKYRKDP</sequence>
<dbReference type="Proteomes" id="UP000276603">
    <property type="component" value="Unassembled WGS sequence"/>
</dbReference>
<dbReference type="Pfam" id="PF12833">
    <property type="entry name" value="HTH_18"/>
    <property type="match status" value="1"/>
</dbReference>
<dbReference type="AlphaFoldDB" id="A0A3B0CAT4"/>
<evidence type="ECO:0000256" key="2">
    <source>
        <dbReference type="ARBA" id="ARBA00023125"/>
    </source>
</evidence>
<feature type="domain" description="HTH araC/xylS-type" evidence="4">
    <location>
        <begin position="199"/>
        <end position="303"/>
    </location>
</feature>
<dbReference type="RefSeq" id="WP_120712776.1">
    <property type="nucleotide sequence ID" value="NZ_RBCJ01000003.1"/>
</dbReference>
<comment type="caution">
    <text evidence="5">The sequence shown here is derived from an EMBL/GenBank/DDBJ whole genome shotgun (WGS) entry which is preliminary data.</text>
</comment>
<keyword evidence="3" id="KW-0804">Transcription</keyword>
<keyword evidence="6" id="KW-1185">Reference proteome</keyword>
<dbReference type="PANTHER" id="PTHR43280">
    <property type="entry name" value="ARAC-FAMILY TRANSCRIPTIONAL REGULATOR"/>
    <property type="match status" value="1"/>
</dbReference>
<dbReference type="InterPro" id="IPR018060">
    <property type="entry name" value="HTH_AraC"/>
</dbReference>
<proteinExistence type="predicted"/>
<dbReference type="InterPro" id="IPR020449">
    <property type="entry name" value="Tscrpt_reg_AraC-type_HTH"/>
</dbReference>